<evidence type="ECO:0000259" key="5">
    <source>
        <dbReference type="PROSITE" id="PS50893"/>
    </source>
</evidence>
<dbReference type="SUPFAM" id="SSF52540">
    <property type="entry name" value="P-loop containing nucleoside triphosphate hydrolases"/>
    <property type="match status" value="1"/>
</dbReference>
<keyword evidence="3" id="KW-0547">Nucleotide-binding</keyword>
<reference evidence="6 7" key="1">
    <citation type="submission" date="2019-11" db="EMBL/GenBank/DDBJ databases">
        <authorList>
            <person name="Zheng R.K."/>
            <person name="Sun C.M."/>
        </authorList>
    </citation>
    <scope>NUCLEOTIDE SEQUENCE [LARGE SCALE GENOMIC DNA]</scope>
    <source>
        <strain evidence="6 7">WC007</strain>
    </source>
</reference>
<dbReference type="GO" id="GO:0005524">
    <property type="term" value="F:ATP binding"/>
    <property type="evidence" value="ECO:0007669"/>
    <property type="project" value="UniProtKB-KW"/>
</dbReference>
<dbReference type="AlphaFoldDB" id="A0A6I6JLQ8"/>
<dbReference type="GO" id="GO:0016887">
    <property type="term" value="F:ATP hydrolysis activity"/>
    <property type="evidence" value="ECO:0007669"/>
    <property type="project" value="InterPro"/>
</dbReference>
<evidence type="ECO:0000256" key="3">
    <source>
        <dbReference type="ARBA" id="ARBA00022741"/>
    </source>
</evidence>
<evidence type="ECO:0000313" key="6">
    <source>
        <dbReference type="EMBL" id="QGY43795.1"/>
    </source>
</evidence>
<dbReference type="InterPro" id="IPR003439">
    <property type="entry name" value="ABC_transporter-like_ATP-bd"/>
</dbReference>
<protein>
    <submittedName>
        <fullName evidence="6">Gliding motility-associated ABC transporter ATP-binding subunit GldA</fullName>
    </submittedName>
</protein>
<evidence type="ECO:0000313" key="7">
    <source>
        <dbReference type="Proteomes" id="UP000428260"/>
    </source>
</evidence>
<dbReference type="KEGG" id="mcos:GM418_09020"/>
<accession>A0A6I6JLQ8</accession>
<dbReference type="RefSeq" id="WP_158865280.1">
    <property type="nucleotide sequence ID" value="NZ_CP046401.1"/>
</dbReference>
<dbReference type="InterPro" id="IPR027417">
    <property type="entry name" value="P-loop_NTPase"/>
</dbReference>
<sequence>MTVETSNITKLFGKQKALDNVSISVKQGELIGFLGPNGAGKSTLMKIVNGYLPADSGEVFVNGQRVTPQNLEIRRNIGYLPENNPLYTDLYIKEFLEITAGFYRIPNKKKRVDEMIELTGLGEEQHKKIRALSKGYRQRVGLAQALIHNPSVLILDEPTTGLDPNQLEEIRGLIRDISKEKTVIFSSHIMQEVEAVCNRVIIINKGRIVANGSIAEIKSGNLSQGQIVLAEFNKKADEAKLAAVRGVKNLQAEENFWIIESDGEQDIRPLLFQFAVENKLVLLTLQEKQQNLENVFHQLTQNQN</sequence>
<proteinExistence type="inferred from homology"/>
<organism evidence="6 7">
    <name type="scientific">Maribellus comscasis</name>
    <dbReference type="NCBI Taxonomy" id="2681766"/>
    <lineage>
        <taxon>Bacteria</taxon>
        <taxon>Pseudomonadati</taxon>
        <taxon>Bacteroidota</taxon>
        <taxon>Bacteroidia</taxon>
        <taxon>Marinilabiliales</taxon>
        <taxon>Prolixibacteraceae</taxon>
        <taxon>Maribellus</taxon>
    </lineage>
</organism>
<dbReference type="Gene3D" id="3.40.50.300">
    <property type="entry name" value="P-loop containing nucleotide triphosphate hydrolases"/>
    <property type="match status" value="1"/>
</dbReference>
<dbReference type="CDD" id="cd03230">
    <property type="entry name" value="ABC_DR_subfamily_A"/>
    <property type="match status" value="1"/>
</dbReference>
<name>A0A6I6JLQ8_9BACT</name>
<dbReference type="Pfam" id="PF00005">
    <property type="entry name" value="ABC_tran"/>
    <property type="match status" value="1"/>
</dbReference>
<gene>
    <name evidence="6" type="primary">gldA</name>
    <name evidence="6" type="ORF">GM418_09020</name>
</gene>
<keyword evidence="2" id="KW-0813">Transport</keyword>
<dbReference type="PROSITE" id="PS50893">
    <property type="entry name" value="ABC_TRANSPORTER_2"/>
    <property type="match status" value="1"/>
</dbReference>
<comment type="similarity">
    <text evidence="1">Belongs to the ABC transporter superfamily.</text>
</comment>
<dbReference type="Proteomes" id="UP000428260">
    <property type="component" value="Chromosome"/>
</dbReference>
<dbReference type="EMBL" id="CP046401">
    <property type="protein sequence ID" value="QGY43795.1"/>
    <property type="molecule type" value="Genomic_DNA"/>
</dbReference>
<keyword evidence="7" id="KW-1185">Reference proteome</keyword>
<evidence type="ECO:0000256" key="2">
    <source>
        <dbReference type="ARBA" id="ARBA00022448"/>
    </source>
</evidence>
<dbReference type="PANTHER" id="PTHR43335:SF4">
    <property type="entry name" value="ABC TRANSPORTER, ATP-BINDING PROTEIN"/>
    <property type="match status" value="1"/>
</dbReference>
<keyword evidence="4 6" id="KW-0067">ATP-binding</keyword>
<feature type="domain" description="ABC transporter" evidence="5">
    <location>
        <begin position="3"/>
        <end position="230"/>
    </location>
</feature>
<dbReference type="SMART" id="SM00382">
    <property type="entry name" value="AAA"/>
    <property type="match status" value="1"/>
</dbReference>
<evidence type="ECO:0000256" key="1">
    <source>
        <dbReference type="ARBA" id="ARBA00005417"/>
    </source>
</evidence>
<evidence type="ECO:0000256" key="4">
    <source>
        <dbReference type="ARBA" id="ARBA00022840"/>
    </source>
</evidence>
<dbReference type="NCBIfam" id="TIGR03522">
    <property type="entry name" value="GldA_ABC_ATP"/>
    <property type="match status" value="1"/>
</dbReference>
<dbReference type="InterPro" id="IPR003593">
    <property type="entry name" value="AAA+_ATPase"/>
</dbReference>
<dbReference type="PANTHER" id="PTHR43335">
    <property type="entry name" value="ABC TRANSPORTER, ATP-BINDING PROTEIN"/>
    <property type="match status" value="1"/>
</dbReference>
<dbReference type="InterPro" id="IPR019864">
    <property type="entry name" value="Motility-assoc_ABC_GldA"/>
</dbReference>